<feature type="compositionally biased region" description="Low complexity" evidence="1">
    <location>
        <begin position="190"/>
        <end position="208"/>
    </location>
</feature>
<evidence type="ECO:0000313" key="4">
    <source>
        <dbReference type="Proteomes" id="UP000308133"/>
    </source>
</evidence>
<comment type="caution">
    <text evidence="3">The sequence shown here is derived from an EMBL/GenBank/DDBJ whole genome shotgun (WGS) entry which is preliminary data.</text>
</comment>
<feature type="region of interest" description="Disordered" evidence="1">
    <location>
        <begin position="171"/>
        <end position="245"/>
    </location>
</feature>
<proteinExistence type="predicted"/>
<reference evidence="3 4" key="1">
    <citation type="submission" date="2018-02" db="EMBL/GenBank/DDBJ databases">
        <title>Draft genome sequences of Elsinoe sp., causing black scab on jojoba.</title>
        <authorList>
            <person name="Stodart B."/>
            <person name="Jeffress S."/>
            <person name="Ash G."/>
            <person name="Arun Chinnappa K."/>
        </authorList>
    </citation>
    <scope>NUCLEOTIDE SEQUENCE [LARGE SCALE GENOMIC DNA]</scope>
    <source>
        <strain evidence="3 4">Hillstone_2</strain>
    </source>
</reference>
<feature type="signal peptide" evidence="2">
    <location>
        <begin position="1"/>
        <end position="19"/>
    </location>
</feature>
<accession>A0A4U7B4Q7</accession>
<name>A0A4U7B4Q7_9PEZI</name>
<feature type="chain" id="PRO_5021005026" evidence="2">
    <location>
        <begin position="20"/>
        <end position="245"/>
    </location>
</feature>
<dbReference type="Proteomes" id="UP000308133">
    <property type="component" value="Unassembled WGS sequence"/>
</dbReference>
<organism evidence="3 4">
    <name type="scientific">Elsinoe australis</name>
    <dbReference type="NCBI Taxonomy" id="40998"/>
    <lineage>
        <taxon>Eukaryota</taxon>
        <taxon>Fungi</taxon>
        <taxon>Dikarya</taxon>
        <taxon>Ascomycota</taxon>
        <taxon>Pezizomycotina</taxon>
        <taxon>Dothideomycetes</taxon>
        <taxon>Dothideomycetidae</taxon>
        <taxon>Myriangiales</taxon>
        <taxon>Elsinoaceae</taxon>
        <taxon>Elsinoe</taxon>
    </lineage>
</organism>
<feature type="compositionally biased region" description="Low complexity" evidence="1">
    <location>
        <begin position="100"/>
        <end position="114"/>
    </location>
</feature>
<gene>
    <name evidence="3" type="ORF">C1H76_1330</name>
</gene>
<evidence type="ECO:0000256" key="1">
    <source>
        <dbReference type="SAM" id="MobiDB-lite"/>
    </source>
</evidence>
<dbReference type="AlphaFoldDB" id="A0A4U7B4Q7"/>
<feature type="compositionally biased region" description="Polar residues" evidence="1">
    <location>
        <begin position="171"/>
        <end position="183"/>
    </location>
</feature>
<evidence type="ECO:0000256" key="2">
    <source>
        <dbReference type="SAM" id="SignalP"/>
    </source>
</evidence>
<sequence>MYASILLPLTLAYFGHVTAQAQTTPGGQAQPPSTSQGLDVEVALTLAKKGNTPTSFGYVTKEPNTATEEILECQGRGGSRRRRLTRRGVGVSPPRPEGPSSSSSTSTTASSTSTVWTGDCSGAPFTIDGDTGEMTVTLDQITYQISLPKNKVQAASNGNAVVDIENRSQAIPASGASTRQSPKLGSARMPSSQGSGSGRSSPSSPGTPALTDEPSAPSTPGSAPEGARGRAPQSDYFGPGARVEA</sequence>
<evidence type="ECO:0000313" key="3">
    <source>
        <dbReference type="EMBL" id="TKX26368.1"/>
    </source>
</evidence>
<feature type="region of interest" description="Disordered" evidence="1">
    <location>
        <begin position="74"/>
        <end position="120"/>
    </location>
</feature>
<dbReference type="EMBL" id="PTQR01000013">
    <property type="protein sequence ID" value="TKX26368.1"/>
    <property type="molecule type" value="Genomic_DNA"/>
</dbReference>
<keyword evidence="2" id="KW-0732">Signal</keyword>
<protein>
    <submittedName>
        <fullName evidence="3">Uncharacterized protein</fullName>
    </submittedName>
</protein>